<dbReference type="PANTHER" id="PTHR15002">
    <property type="entry name" value="RIBOSOMAL BIOGENESIS PROTEIN LAS1L"/>
    <property type="match status" value="1"/>
</dbReference>
<comment type="caution">
    <text evidence="1">The sequence shown here is derived from an EMBL/GenBank/DDBJ whole genome shotgun (WGS) entry which is preliminary data.</text>
</comment>
<protein>
    <submittedName>
        <fullName evidence="1">Uncharacterized protein</fullName>
    </submittedName>
</protein>
<proteinExistence type="predicted"/>
<evidence type="ECO:0000313" key="2">
    <source>
        <dbReference type="Proteomes" id="UP001359485"/>
    </source>
</evidence>
<dbReference type="PANTHER" id="PTHR15002:SF0">
    <property type="entry name" value="RIBOSOMAL BIOGENESIS PROTEIN LAS1L"/>
    <property type="match status" value="1"/>
</dbReference>
<name>A0ABR1AX11_POLSC</name>
<reference evidence="1 2" key="1">
    <citation type="submission" date="2023-09" db="EMBL/GenBank/DDBJ databases">
        <title>Genomes of two closely related lineages of the louse Polyplax serrata with different host specificities.</title>
        <authorList>
            <person name="Martinu J."/>
            <person name="Tarabai H."/>
            <person name="Stefka J."/>
            <person name="Hypsa V."/>
        </authorList>
    </citation>
    <scope>NUCLEOTIDE SEQUENCE [LARGE SCALE GENOMIC DNA]</scope>
    <source>
        <strain evidence="1">98ZLc_SE</strain>
    </source>
</reference>
<dbReference type="Proteomes" id="UP001359485">
    <property type="component" value="Unassembled WGS sequence"/>
</dbReference>
<accession>A0ABR1AX11</accession>
<dbReference type="Pfam" id="PF04031">
    <property type="entry name" value="Las1"/>
    <property type="match status" value="1"/>
</dbReference>
<organism evidence="1 2">
    <name type="scientific">Polyplax serrata</name>
    <name type="common">Common mouse louse</name>
    <dbReference type="NCBI Taxonomy" id="468196"/>
    <lineage>
        <taxon>Eukaryota</taxon>
        <taxon>Metazoa</taxon>
        <taxon>Ecdysozoa</taxon>
        <taxon>Arthropoda</taxon>
        <taxon>Hexapoda</taxon>
        <taxon>Insecta</taxon>
        <taxon>Pterygota</taxon>
        <taxon>Neoptera</taxon>
        <taxon>Paraneoptera</taxon>
        <taxon>Psocodea</taxon>
        <taxon>Troctomorpha</taxon>
        <taxon>Phthiraptera</taxon>
        <taxon>Anoplura</taxon>
        <taxon>Polyplacidae</taxon>
        <taxon>Polyplax</taxon>
    </lineage>
</organism>
<evidence type="ECO:0000313" key="1">
    <source>
        <dbReference type="EMBL" id="KAK6627953.1"/>
    </source>
</evidence>
<dbReference type="InterPro" id="IPR007174">
    <property type="entry name" value="Las1"/>
</dbReference>
<sequence length="502" mass="58221">MTEAKSNFYVPWADHSEWDGVRKQIASWDATQFIQGYETILMWKLKHHSLPAFVESTLSILHVMIKEHRLINGMQNLSLPILEEQDLRMACSMALIRFVNHVSSVANTKGESLYLSAKTQNIPDWIINMRHEAAHSQDLPTLEAFHSALKISLKWLLDNYWMKERGTSKEISTNSYEGNINAVMLFKNIFDIWDLCFENKQIYFRDIKKDVLVHLEEFHCIRNKHFSEIKLNEVLQLENIRKTYHLVEKASGDLQKELTVKQFKTALLKFLEKALKIESNKKNFISSVLDSSFLKDKHLKFRKWHKILEIVHKAKLLESLISELFEKSGEGHEKAAKWLAILYPSIKLLRKKWAMYKAIRKQNKTSHYKILKKQVRIMENNTNKRFLVSFELSKPPTITLEMMTALLMNPEAMQTPGLLQYLKMVKPTLPESTILLIKSLVNSTQGRGDSNIESTEAIYTMEDLKSIMRKGTATAHNSAYCDEDGRESDTGWTKSKIGVLKS</sequence>
<gene>
    <name evidence="1" type="ORF">RUM44_010435</name>
</gene>
<keyword evidence="2" id="KW-1185">Reference proteome</keyword>
<dbReference type="EMBL" id="JAWJWF010000045">
    <property type="protein sequence ID" value="KAK6627953.1"/>
    <property type="molecule type" value="Genomic_DNA"/>
</dbReference>